<proteinExistence type="predicted"/>
<keyword evidence="7" id="KW-0411">Iron-sulfur</keyword>
<keyword evidence="5" id="KW-0249">Electron transport</keyword>
<evidence type="ECO:0000256" key="4">
    <source>
        <dbReference type="ARBA" id="ARBA00022737"/>
    </source>
</evidence>
<protein>
    <submittedName>
        <fullName evidence="9">Ferredoxin-type protein NapG (Periplasmic nitrate reductase)</fullName>
    </submittedName>
</protein>
<dbReference type="PROSITE" id="PS51379">
    <property type="entry name" value="4FE4S_FER_2"/>
    <property type="match status" value="3"/>
</dbReference>
<dbReference type="InterPro" id="IPR004494">
    <property type="entry name" value="MauM_NapG"/>
</dbReference>
<evidence type="ECO:0000256" key="1">
    <source>
        <dbReference type="ARBA" id="ARBA00022448"/>
    </source>
</evidence>
<keyword evidence="6" id="KW-0408">Iron</keyword>
<feature type="domain" description="4Fe-4S ferredoxin-type" evidence="8">
    <location>
        <begin position="164"/>
        <end position="195"/>
    </location>
</feature>
<reference evidence="9" key="1">
    <citation type="submission" date="2016-10" db="EMBL/GenBank/DDBJ databases">
        <authorList>
            <person name="de Groot N.N."/>
        </authorList>
    </citation>
    <scope>NUCLEOTIDE SEQUENCE</scope>
</reference>
<feature type="domain" description="4Fe-4S ferredoxin-type" evidence="8">
    <location>
        <begin position="38"/>
        <end position="68"/>
    </location>
</feature>
<sequence>MINSAKLATTSALVATGLVSYSKYAYSLPVKAIRPPGALAEKDFVSACIRCGLCVNDCPYPTLSLATFSDEVALGTPFFTAREAACEMCEDIPCVAACPTGALSHKLTNINDAQMGLARIVDTEGCIAYQGLRCEVCFNVCPVQGKAITIEMKHNDRSGMHALFIPVVHYDSCTGCGKCEQACIMEKAVIKVLPTKLAMGKRQEHYKLGWEEKQKKGKSLVTPDIKHQYNLPKGKKYDLQGKGLSDI</sequence>
<dbReference type="GO" id="GO:0046872">
    <property type="term" value="F:metal ion binding"/>
    <property type="evidence" value="ECO:0007669"/>
    <property type="project" value="UniProtKB-KW"/>
</dbReference>
<evidence type="ECO:0000256" key="6">
    <source>
        <dbReference type="ARBA" id="ARBA00023004"/>
    </source>
</evidence>
<name>A0A1W1DZN4_9ZZZZ</name>
<dbReference type="SUPFAM" id="SSF54862">
    <property type="entry name" value="4Fe-4S ferredoxins"/>
    <property type="match status" value="1"/>
</dbReference>
<dbReference type="AlphaFoldDB" id="A0A1W1DZN4"/>
<evidence type="ECO:0000259" key="8">
    <source>
        <dbReference type="PROSITE" id="PS51379"/>
    </source>
</evidence>
<accession>A0A1W1DZN4</accession>
<evidence type="ECO:0000256" key="3">
    <source>
        <dbReference type="ARBA" id="ARBA00022723"/>
    </source>
</evidence>
<keyword evidence="2" id="KW-0004">4Fe-4S</keyword>
<evidence type="ECO:0000256" key="2">
    <source>
        <dbReference type="ARBA" id="ARBA00022485"/>
    </source>
</evidence>
<dbReference type="EMBL" id="FPHY01000147">
    <property type="protein sequence ID" value="SFV87077.1"/>
    <property type="molecule type" value="Genomic_DNA"/>
</dbReference>
<gene>
    <name evidence="9" type="ORF">MNB_SUP05-SYMBIONT-4-512</name>
</gene>
<dbReference type="PANTHER" id="PTHR24960">
    <property type="entry name" value="PHOTOSYSTEM I IRON-SULFUR CENTER-RELATED"/>
    <property type="match status" value="1"/>
</dbReference>
<evidence type="ECO:0000256" key="5">
    <source>
        <dbReference type="ARBA" id="ARBA00022982"/>
    </source>
</evidence>
<evidence type="ECO:0000313" key="9">
    <source>
        <dbReference type="EMBL" id="SFV87077.1"/>
    </source>
</evidence>
<dbReference type="InterPro" id="IPR050157">
    <property type="entry name" value="PSI_iron-sulfur_center"/>
</dbReference>
<keyword evidence="1" id="KW-0813">Transport</keyword>
<dbReference type="GO" id="GO:0051539">
    <property type="term" value="F:4 iron, 4 sulfur cluster binding"/>
    <property type="evidence" value="ECO:0007669"/>
    <property type="project" value="UniProtKB-KW"/>
</dbReference>
<dbReference type="Gene3D" id="3.30.70.20">
    <property type="match status" value="2"/>
</dbReference>
<keyword evidence="3" id="KW-0479">Metal-binding</keyword>
<organism evidence="9">
    <name type="scientific">hydrothermal vent metagenome</name>
    <dbReference type="NCBI Taxonomy" id="652676"/>
    <lineage>
        <taxon>unclassified sequences</taxon>
        <taxon>metagenomes</taxon>
        <taxon>ecological metagenomes</taxon>
    </lineage>
</organism>
<evidence type="ECO:0000256" key="7">
    <source>
        <dbReference type="ARBA" id="ARBA00023014"/>
    </source>
</evidence>
<dbReference type="Pfam" id="PF12838">
    <property type="entry name" value="Fer4_7"/>
    <property type="match status" value="2"/>
</dbReference>
<dbReference type="NCBIfam" id="TIGR00397">
    <property type="entry name" value="mauM_napG"/>
    <property type="match status" value="1"/>
</dbReference>
<dbReference type="CDD" id="cd16373">
    <property type="entry name" value="DMSOR_beta_like"/>
    <property type="match status" value="1"/>
</dbReference>
<dbReference type="PANTHER" id="PTHR24960:SF79">
    <property type="entry name" value="PHOTOSYSTEM I IRON-SULFUR CENTER"/>
    <property type="match status" value="1"/>
</dbReference>
<keyword evidence="4" id="KW-0677">Repeat</keyword>
<feature type="domain" description="4Fe-4S ferredoxin-type" evidence="8">
    <location>
        <begin position="77"/>
        <end position="108"/>
    </location>
</feature>
<dbReference type="InterPro" id="IPR017896">
    <property type="entry name" value="4Fe4S_Fe-S-bd"/>
</dbReference>
<dbReference type="NCBIfam" id="NF007012">
    <property type="entry name" value="PRK09476.1"/>
    <property type="match status" value="1"/>
</dbReference>